<organism evidence="2 3">
    <name type="scientific">Desulfovibrio desulfuricans</name>
    <dbReference type="NCBI Taxonomy" id="876"/>
    <lineage>
        <taxon>Bacteria</taxon>
        <taxon>Pseudomonadati</taxon>
        <taxon>Thermodesulfobacteriota</taxon>
        <taxon>Desulfovibrionia</taxon>
        <taxon>Desulfovibrionales</taxon>
        <taxon>Desulfovibrionaceae</taxon>
        <taxon>Desulfovibrio</taxon>
    </lineage>
</organism>
<sequence length="779" mass="82266">MEYGQGRGRSPVLSRYAAAPAENGAACRPVAAACRAAQDTGSRVLPSGSQAAPRAVRSALPPGALLLFCLLLAVLLGACTPGQKIAAQKTADQSVTPRAGTHASPLPRADPGYLQWLERQSMLGSTQDLTAQVSGTGLIWRNSAAARRIPLLLSAAPSWLDVNPHTVTSGQPFWRALGLSPLPDMLGQAGLNGFFAAPTGERGDIWGSYKMLTPGGGNVTALRFDTALGSEEDFDRAAGRLENIGLQLGGELPPSATGLGPDFILQARHASRFDGLYAMMAVPQKDWDVLPVTADEWDCLPLRPQAVQALAQRGILPERLVRDGMTWTTPGGWAVTGEVRGADGQARRWVYRYSGHPLRPVLLWQDPSGQARRIFSAAVIRHTGLQQQTLAGLRMEALMGLDVPPSGDAAPAARSPASPRRTAPARHNAPGSTANAQRLMELTPGLEALDALSGEIHRYGGWAMQDDALPPSLTRAVLDTSVDFTRDTITEPAAAYALLSGDAAPLAGLLRASLAEGVDHSRLARGQKDRQSVDWRPLLPLPEGRNMARRAQEQAQAPADATELWTTQAGLAALALGLDTAAVRPEQAKTLRQAVLLLLSFRVGLPGLAFISPQDMTGALNLARPPAGLPASMGSVPLWDEQTGYAGSIPPLPLAFGSLDRQWADRQSFLHELAALLRARRDAGLAGGRVTEIFSGPPGCIGVLSTLPGGGYWLLAANFSGKRQRLACALPAAARAAHEVPSGPNLPVQGRTVELDLDSRQSRHILLTGQAATPEGANP</sequence>
<dbReference type="EMBL" id="FPIW01000041">
    <property type="protein sequence ID" value="SFW60258.1"/>
    <property type="molecule type" value="Genomic_DNA"/>
</dbReference>
<gene>
    <name evidence="2" type="ORF">SAMN02910291_02052</name>
</gene>
<name>A0AA94HTW1_DESDE</name>
<feature type="region of interest" description="Disordered" evidence="1">
    <location>
        <begin position="88"/>
        <end position="107"/>
    </location>
</feature>
<evidence type="ECO:0000256" key="1">
    <source>
        <dbReference type="SAM" id="MobiDB-lite"/>
    </source>
</evidence>
<protein>
    <submittedName>
        <fullName evidence="2">Uncharacterized protein</fullName>
    </submittedName>
</protein>
<dbReference type="Proteomes" id="UP000182680">
    <property type="component" value="Unassembled WGS sequence"/>
</dbReference>
<evidence type="ECO:0000313" key="2">
    <source>
        <dbReference type="EMBL" id="SFW60258.1"/>
    </source>
</evidence>
<proteinExistence type="predicted"/>
<accession>A0AA94HTW1</accession>
<feature type="compositionally biased region" description="Low complexity" evidence="1">
    <location>
        <begin position="404"/>
        <end position="426"/>
    </location>
</feature>
<feature type="region of interest" description="Disordered" evidence="1">
    <location>
        <begin position="404"/>
        <end position="432"/>
    </location>
</feature>
<reference evidence="3" key="1">
    <citation type="submission" date="2016-11" db="EMBL/GenBank/DDBJ databases">
        <authorList>
            <person name="Jaros S."/>
            <person name="Januszkiewicz K."/>
            <person name="Wedrychowicz H."/>
        </authorList>
    </citation>
    <scope>NUCLEOTIDE SEQUENCE [LARGE SCALE GENOMIC DNA]</scope>
    <source>
        <strain evidence="3">DSM 7057</strain>
    </source>
</reference>
<dbReference type="AlphaFoldDB" id="A0AA94HTW1"/>
<comment type="caution">
    <text evidence="2">The sequence shown here is derived from an EMBL/GenBank/DDBJ whole genome shotgun (WGS) entry which is preliminary data.</text>
</comment>
<evidence type="ECO:0000313" key="3">
    <source>
        <dbReference type="Proteomes" id="UP000182680"/>
    </source>
</evidence>
<dbReference type="RefSeq" id="WP_143142637.1">
    <property type="nucleotide sequence ID" value="NZ_FPIW01000041.1"/>
</dbReference>